<dbReference type="EMBL" id="FTNC01000024">
    <property type="protein sequence ID" value="SIR40169.1"/>
    <property type="molecule type" value="Genomic_DNA"/>
</dbReference>
<dbReference type="InterPro" id="IPR014962">
    <property type="entry name" value="YolD"/>
</dbReference>
<evidence type="ECO:0000313" key="2">
    <source>
        <dbReference type="Proteomes" id="UP000185669"/>
    </source>
</evidence>
<dbReference type="OrthoDB" id="1644322at2"/>
<dbReference type="Pfam" id="PF08863">
    <property type="entry name" value="YolD"/>
    <property type="match status" value="1"/>
</dbReference>
<dbReference type="Proteomes" id="UP000185669">
    <property type="component" value="Unassembled WGS sequence"/>
</dbReference>
<sequence>MNFKDRGNKKWNSLMLVEHQKRLKELKNRESDLKKPVLDQQQLREFNFKITKALNQNLILRVKYYEDKRIKNIEGKILKIEKYKQQIKIELLNKKIKKLQFTQIINLEL</sequence>
<organism evidence="1 2">
    <name type="scientific">Halanaerobium kushneri</name>
    <dbReference type="NCBI Taxonomy" id="56779"/>
    <lineage>
        <taxon>Bacteria</taxon>
        <taxon>Bacillati</taxon>
        <taxon>Bacillota</taxon>
        <taxon>Clostridia</taxon>
        <taxon>Halanaerobiales</taxon>
        <taxon>Halanaerobiaceae</taxon>
        <taxon>Halanaerobium</taxon>
    </lineage>
</organism>
<dbReference type="AlphaFoldDB" id="A0A1N7AM62"/>
<proteinExistence type="predicted"/>
<dbReference type="PANTHER" id="PTHR40051:SF1">
    <property type="entry name" value="YOLD-LIKE FAMILY PROTEIN"/>
    <property type="match status" value="1"/>
</dbReference>
<evidence type="ECO:0000313" key="1">
    <source>
        <dbReference type="EMBL" id="SIR40169.1"/>
    </source>
</evidence>
<dbReference type="PANTHER" id="PTHR40051">
    <property type="entry name" value="IG HYPOTHETICAL 15966"/>
    <property type="match status" value="1"/>
</dbReference>
<reference evidence="2" key="1">
    <citation type="submission" date="2017-01" db="EMBL/GenBank/DDBJ databases">
        <authorList>
            <person name="Varghese N."/>
            <person name="Submissions S."/>
        </authorList>
    </citation>
    <scope>NUCLEOTIDE SEQUENCE [LARGE SCALE GENOMIC DNA]</scope>
    <source>
        <strain evidence="2">ATCC 700103</strain>
    </source>
</reference>
<dbReference type="RefSeq" id="WP_076545824.1">
    <property type="nucleotide sequence ID" value="NZ_FTNC01000024.1"/>
</dbReference>
<protein>
    <submittedName>
        <fullName evidence="1">YolD-like protein</fullName>
    </submittedName>
</protein>
<keyword evidence="2" id="KW-1185">Reference proteome</keyword>
<dbReference type="STRING" id="56779.SAMN05421834_12422"/>
<gene>
    <name evidence="1" type="ORF">SAMN05421834_12422</name>
</gene>
<accession>A0A1N7AM62</accession>
<name>A0A1N7AM62_9FIRM</name>